<dbReference type="Proteomes" id="UP000198855">
    <property type="component" value="Unassembled WGS sequence"/>
</dbReference>
<sequence length="52" mass="6024">MEHVGGNILYGVQDILLYWGQLRGWRSNILQNVQHIFREEAFGGKYVVESAM</sequence>
<evidence type="ECO:0000313" key="2">
    <source>
        <dbReference type="Proteomes" id="UP000198855"/>
    </source>
</evidence>
<evidence type="ECO:0000313" key="1">
    <source>
        <dbReference type="EMBL" id="SFE83225.1"/>
    </source>
</evidence>
<dbReference type="EMBL" id="FOMT01000004">
    <property type="protein sequence ID" value="SFE83225.1"/>
    <property type="molecule type" value="Genomic_DNA"/>
</dbReference>
<proteinExistence type="predicted"/>
<name>A0A1I2DRQ8_9BACL</name>
<protein>
    <submittedName>
        <fullName evidence="1">Uncharacterized protein</fullName>
    </submittedName>
</protein>
<accession>A0A1I2DRQ8</accession>
<gene>
    <name evidence="1" type="ORF">SAMN05216378_4242</name>
</gene>
<keyword evidence="2" id="KW-1185">Reference proteome</keyword>
<organism evidence="1 2">
    <name type="scientific">Paenibacillus catalpae</name>
    <dbReference type="NCBI Taxonomy" id="1045775"/>
    <lineage>
        <taxon>Bacteria</taxon>
        <taxon>Bacillati</taxon>
        <taxon>Bacillota</taxon>
        <taxon>Bacilli</taxon>
        <taxon>Bacillales</taxon>
        <taxon>Paenibacillaceae</taxon>
        <taxon>Paenibacillus</taxon>
    </lineage>
</organism>
<dbReference type="AlphaFoldDB" id="A0A1I2DRQ8"/>
<reference evidence="2" key="1">
    <citation type="submission" date="2016-10" db="EMBL/GenBank/DDBJ databases">
        <authorList>
            <person name="Varghese N."/>
            <person name="Submissions S."/>
        </authorList>
    </citation>
    <scope>NUCLEOTIDE SEQUENCE [LARGE SCALE GENOMIC DNA]</scope>
    <source>
        <strain evidence="2">CGMCC 1.10784</strain>
    </source>
</reference>